<feature type="transmembrane region" description="Helical" evidence="7">
    <location>
        <begin position="152"/>
        <end position="174"/>
    </location>
</feature>
<feature type="transmembrane region" description="Helical" evidence="7">
    <location>
        <begin position="367"/>
        <end position="391"/>
    </location>
</feature>
<accession>A0A367Z0X3</accession>
<evidence type="ECO:0000256" key="3">
    <source>
        <dbReference type="ARBA" id="ARBA00022692"/>
    </source>
</evidence>
<proteinExistence type="inferred from homology"/>
<evidence type="ECO:0000259" key="9">
    <source>
        <dbReference type="Pfam" id="PF12821"/>
    </source>
</evidence>
<comment type="subcellular location">
    <subcellularLocation>
        <location evidence="1">Cell membrane</location>
        <topology evidence="1">Multi-pass membrane protein</topology>
    </subcellularLocation>
</comment>
<feature type="domain" description="Threonine/Serine exporter ThrE" evidence="9">
    <location>
        <begin position="262"/>
        <end position="388"/>
    </location>
</feature>
<evidence type="ECO:0000256" key="2">
    <source>
        <dbReference type="ARBA" id="ARBA00022475"/>
    </source>
</evidence>
<keyword evidence="2" id="KW-1003">Cell membrane</keyword>
<dbReference type="InterPro" id="IPR050539">
    <property type="entry name" value="ThrE_Dicarb/AminoAcid_Exp"/>
</dbReference>
<comment type="similarity">
    <text evidence="6">Belongs to the ThrE exporter (TC 2.A.79) family.</text>
</comment>
<dbReference type="PANTHER" id="PTHR34390:SF2">
    <property type="entry name" value="SUCCINATE TRANSPORTER SUBUNIT YJJP-RELATED"/>
    <property type="match status" value="1"/>
</dbReference>
<evidence type="ECO:0000256" key="4">
    <source>
        <dbReference type="ARBA" id="ARBA00022989"/>
    </source>
</evidence>
<feature type="domain" description="Threonine/serine exporter-like N-terminal" evidence="8">
    <location>
        <begin position="1"/>
        <end position="234"/>
    </location>
</feature>
<protein>
    <submittedName>
        <fullName evidence="10">Threonine/serine exporter</fullName>
    </submittedName>
</protein>
<keyword evidence="11" id="KW-1185">Reference proteome</keyword>
<keyword evidence="3 7" id="KW-0812">Transmembrane</keyword>
<feature type="transmembrane region" description="Helical" evidence="7">
    <location>
        <begin position="181"/>
        <end position="200"/>
    </location>
</feature>
<dbReference type="InterPro" id="IPR024528">
    <property type="entry name" value="ThrE_2"/>
</dbReference>
<gene>
    <name evidence="10" type="ORF">DT076_05005</name>
</gene>
<dbReference type="GO" id="GO:0015744">
    <property type="term" value="P:succinate transport"/>
    <property type="evidence" value="ECO:0007669"/>
    <property type="project" value="TreeGrafter"/>
</dbReference>
<evidence type="ECO:0000256" key="6">
    <source>
        <dbReference type="ARBA" id="ARBA00034125"/>
    </source>
</evidence>
<name>A0A367Z0X3_9ACTN</name>
<reference evidence="10 11" key="1">
    <citation type="submission" date="2018-07" db="EMBL/GenBank/DDBJ databases">
        <title>Desertimonas flava gen. nov. sp. nov.</title>
        <authorList>
            <person name="Liu S."/>
        </authorList>
    </citation>
    <scope>NUCLEOTIDE SEQUENCE [LARGE SCALE GENOMIC DNA]</scope>
    <source>
        <strain evidence="10 11">16Sb5-5</strain>
    </source>
</reference>
<dbReference type="Pfam" id="PF06738">
    <property type="entry name" value="ThrE"/>
    <property type="match status" value="1"/>
</dbReference>
<feature type="transmembrane region" description="Helical" evidence="7">
    <location>
        <begin position="306"/>
        <end position="324"/>
    </location>
</feature>
<dbReference type="EMBL" id="QOUI01000002">
    <property type="protein sequence ID" value="RCK70902.1"/>
    <property type="molecule type" value="Genomic_DNA"/>
</dbReference>
<dbReference type="Pfam" id="PF12821">
    <property type="entry name" value="ThrE_2"/>
    <property type="match status" value="1"/>
</dbReference>
<keyword evidence="5 7" id="KW-0472">Membrane</keyword>
<feature type="transmembrane region" description="Helical" evidence="7">
    <location>
        <begin position="253"/>
        <end position="273"/>
    </location>
</feature>
<comment type="caution">
    <text evidence="10">The sequence shown here is derived from an EMBL/GenBank/DDBJ whole genome shotgun (WGS) entry which is preliminary data.</text>
</comment>
<dbReference type="PANTHER" id="PTHR34390">
    <property type="entry name" value="UPF0442 PROTEIN YJJB-RELATED"/>
    <property type="match status" value="1"/>
</dbReference>
<sequence>MLLANGAGAADVTLAMDSVAHHYGLRNAEIDVTFTSLSMSYHPADGEPAHTMIRQVKQRGIDYEDLTRVDHLIARILADKESLRSARASILTLFSTGHHRRRWAVTLGWGVMAAGVALMLGGGAWVVGSALVTAMVIDHAQALMTRRRLPTFYQQVAGGAIATIGAVVVALTGVDGIDPSLVVTANIVMLLAGIGFMGALQDALSGFYVTAGARLLEAMLSTAGIIVGVSGGLAAAAVLGVDIGRMDPSPPGLVELALLGVGAGVAAAGFAYASYARVVVLLPVAVVAAGATGLSRVVEELGFGRLWPVGLAAVGVGVVGYAVARRVHVPPLVVVVSAVVPLLPGLTIYRGLSLLGEGGVEASTQGIVAMVTAASIALALAAGVILGEYIAQPLAREARRLERRLSGPRLVGPLRSRPVRHPDS</sequence>
<dbReference type="AlphaFoldDB" id="A0A367Z0X3"/>
<feature type="transmembrane region" description="Helical" evidence="7">
    <location>
        <begin position="107"/>
        <end position="132"/>
    </location>
</feature>
<evidence type="ECO:0000256" key="5">
    <source>
        <dbReference type="ARBA" id="ARBA00023136"/>
    </source>
</evidence>
<dbReference type="GO" id="GO:0022857">
    <property type="term" value="F:transmembrane transporter activity"/>
    <property type="evidence" value="ECO:0007669"/>
    <property type="project" value="InterPro"/>
</dbReference>
<feature type="transmembrane region" description="Helical" evidence="7">
    <location>
        <begin position="220"/>
        <end position="241"/>
    </location>
</feature>
<evidence type="ECO:0000256" key="7">
    <source>
        <dbReference type="SAM" id="Phobius"/>
    </source>
</evidence>
<feature type="transmembrane region" description="Helical" evidence="7">
    <location>
        <begin position="331"/>
        <end position="352"/>
    </location>
</feature>
<evidence type="ECO:0000259" key="8">
    <source>
        <dbReference type="Pfam" id="PF06738"/>
    </source>
</evidence>
<evidence type="ECO:0000313" key="10">
    <source>
        <dbReference type="EMBL" id="RCK70902.1"/>
    </source>
</evidence>
<dbReference type="Proteomes" id="UP000252770">
    <property type="component" value="Unassembled WGS sequence"/>
</dbReference>
<dbReference type="InterPro" id="IPR010619">
    <property type="entry name" value="ThrE-like_N"/>
</dbReference>
<organism evidence="10 11">
    <name type="scientific">Desertihabitans brevis</name>
    <dbReference type="NCBI Taxonomy" id="2268447"/>
    <lineage>
        <taxon>Bacteria</taxon>
        <taxon>Bacillati</taxon>
        <taxon>Actinomycetota</taxon>
        <taxon>Actinomycetes</taxon>
        <taxon>Propionibacteriales</taxon>
        <taxon>Propionibacteriaceae</taxon>
        <taxon>Desertihabitans</taxon>
    </lineage>
</organism>
<evidence type="ECO:0000256" key="1">
    <source>
        <dbReference type="ARBA" id="ARBA00004651"/>
    </source>
</evidence>
<evidence type="ECO:0000313" key="11">
    <source>
        <dbReference type="Proteomes" id="UP000252770"/>
    </source>
</evidence>
<dbReference type="GO" id="GO:0005886">
    <property type="term" value="C:plasma membrane"/>
    <property type="evidence" value="ECO:0007669"/>
    <property type="project" value="UniProtKB-SubCell"/>
</dbReference>
<keyword evidence="4 7" id="KW-1133">Transmembrane helix</keyword>